<reference evidence="2 3" key="1">
    <citation type="submission" date="2023-02" db="EMBL/GenBank/DDBJ databases">
        <title>Streptococcus sp. Genome Sequencing and Assembly.</title>
        <authorList>
            <person name="Shore S.M."/>
            <person name="Nicholson T.L."/>
        </authorList>
    </citation>
    <scope>NUCLEOTIDE SEQUENCE [LARGE SCALE GENOMIC DNA]</scope>
    <source>
        <strain evidence="2 3">29896</strain>
    </source>
</reference>
<organism evidence="2 3">
    <name type="scientific">Streptococcus suivaginalis</name>
    <dbReference type="NCBI Taxonomy" id="3028082"/>
    <lineage>
        <taxon>Bacteria</taxon>
        <taxon>Bacillati</taxon>
        <taxon>Bacillota</taxon>
        <taxon>Bacilli</taxon>
        <taxon>Lactobacillales</taxon>
        <taxon>Streptococcaceae</taxon>
        <taxon>Streptococcus</taxon>
    </lineage>
</organism>
<dbReference type="RefSeq" id="WP_248027538.1">
    <property type="nucleotide sequence ID" value="NZ_CP118733.1"/>
</dbReference>
<evidence type="ECO:0000256" key="1">
    <source>
        <dbReference type="SAM" id="Phobius"/>
    </source>
</evidence>
<evidence type="ECO:0000313" key="3">
    <source>
        <dbReference type="Proteomes" id="UP001304088"/>
    </source>
</evidence>
<dbReference type="Proteomes" id="UP001304088">
    <property type="component" value="Chromosome"/>
</dbReference>
<protein>
    <submittedName>
        <fullName evidence="2">Uncharacterized protein</fullName>
    </submittedName>
</protein>
<dbReference type="EMBL" id="CP118733">
    <property type="protein sequence ID" value="WNY47670.1"/>
    <property type="molecule type" value="Genomic_DNA"/>
</dbReference>
<feature type="transmembrane region" description="Helical" evidence="1">
    <location>
        <begin position="102"/>
        <end position="122"/>
    </location>
</feature>
<dbReference type="AlphaFoldDB" id="A0AA96VT28"/>
<feature type="transmembrane region" description="Helical" evidence="1">
    <location>
        <begin position="74"/>
        <end position="95"/>
    </location>
</feature>
<name>A0AA96VT28_9STRE</name>
<keyword evidence="1" id="KW-0812">Transmembrane</keyword>
<sequence length="163" mass="18386">MGSRSFSWGFLLTYLLVLAWNAGLFDLFQVETGRILSLDIIQVWSHSLPQLLTGFLLYLPMGILLELVFRTASWLHNLVLTGLVASFLACVTYLCKGQLVGLDFLLFQGFGAAIGINVAYVATSVWREKAYSRLHLVFLLGFLVIFGTILLKEYWQEIGFLLE</sequence>
<feature type="transmembrane region" description="Helical" evidence="1">
    <location>
        <begin position="48"/>
        <end position="68"/>
    </location>
</feature>
<keyword evidence="1" id="KW-1133">Transmembrane helix</keyword>
<dbReference type="KEGG" id="ssuv:PXH68_02865"/>
<feature type="transmembrane region" description="Helical" evidence="1">
    <location>
        <begin position="134"/>
        <end position="151"/>
    </location>
</feature>
<keyword evidence="1" id="KW-0472">Membrane</keyword>
<keyword evidence="3" id="KW-1185">Reference proteome</keyword>
<gene>
    <name evidence="2" type="ORF">PXH68_02865</name>
</gene>
<proteinExistence type="predicted"/>
<evidence type="ECO:0000313" key="2">
    <source>
        <dbReference type="EMBL" id="WNY47670.1"/>
    </source>
</evidence>
<feature type="transmembrane region" description="Helical" evidence="1">
    <location>
        <begin position="6"/>
        <end position="28"/>
    </location>
</feature>
<accession>A0AA96VT28</accession>